<protein>
    <recommendedName>
        <fullName evidence="4">Transmembrane protein</fullName>
    </recommendedName>
</protein>
<feature type="transmembrane region" description="Helical" evidence="1">
    <location>
        <begin position="220"/>
        <end position="240"/>
    </location>
</feature>
<feature type="transmembrane region" description="Helical" evidence="1">
    <location>
        <begin position="273"/>
        <end position="292"/>
    </location>
</feature>
<comment type="caution">
    <text evidence="2">The sequence shown here is derived from an EMBL/GenBank/DDBJ whole genome shotgun (WGS) entry which is preliminary data.</text>
</comment>
<feature type="transmembrane region" description="Helical" evidence="1">
    <location>
        <begin position="73"/>
        <end position="91"/>
    </location>
</feature>
<evidence type="ECO:0000313" key="2">
    <source>
        <dbReference type="EMBL" id="KAF1014100.1"/>
    </source>
</evidence>
<keyword evidence="1" id="KW-0812">Transmembrane</keyword>
<dbReference type="Proteomes" id="UP000487117">
    <property type="component" value="Unassembled WGS sequence"/>
</dbReference>
<dbReference type="AlphaFoldDB" id="A0A7V8JKT2"/>
<evidence type="ECO:0000313" key="3">
    <source>
        <dbReference type="Proteomes" id="UP000487117"/>
    </source>
</evidence>
<sequence length="486" mass="53591">MPTHSDTWRYFAYFKTDFSASDFTAPRPLMLVALKLMGAVDSFPAFVLLVLLPAFLLPVILLKTAQIVLERTVTWPLQFVYYAICYGLPSFYELQTLDFGGCLSGWFACATLLSLRRLALQPQGQASFAAWVTPLLLAWISMECKPTYGMVLAALPVVFLARMGWRRAGMLVFGISLVVLAVLVKDRLLGSPFVGSNVSETSSYHVASGVGVMWESLVFYLRHMVPLGAGLLVLIGLVALARLHGVWHALMVVALAMLAIAPMLAIPNNKLSMYGWFGASILFLPVAFLSTWPSGRSRTLRGVSVLVLGAAMLLAFNAIARAEPSLRYWYGFNQKANKQSLLAIEAMRPLLRPGQHLLVAGPLNAFNPFRNDEFIALQFPYALEWTVVVPEQDTPLLPFSDSRRHVASRDLAGIDDIDVIAMIDANGRLVKLVDAQAYRGMGKSELLSALFCRQGSAPDWDAELNCLRQMKEESAAQELSERGPLQ</sequence>
<feature type="transmembrane region" description="Helical" evidence="1">
    <location>
        <begin position="299"/>
        <end position="320"/>
    </location>
</feature>
<proteinExistence type="predicted"/>
<dbReference type="EMBL" id="WNDS01000004">
    <property type="protein sequence ID" value="KAF1014100.1"/>
    <property type="molecule type" value="Genomic_DNA"/>
</dbReference>
<gene>
    <name evidence="2" type="ORF">GAK31_03124</name>
</gene>
<evidence type="ECO:0000256" key="1">
    <source>
        <dbReference type="SAM" id="Phobius"/>
    </source>
</evidence>
<reference evidence="3" key="1">
    <citation type="journal article" date="2020" name="MBio">
        <title>Horizontal gene transfer to a defensive symbiont with a reduced genome amongst a multipartite beetle microbiome.</title>
        <authorList>
            <person name="Waterworth S.C."/>
            <person name="Florez L.V."/>
            <person name="Rees E.R."/>
            <person name="Hertweck C."/>
            <person name="Kaltenpoth M."/>
            <person name="Kwan J.C."/>
        </authorList>
    </citation>
    <scope>NUCLEOTIDE SEQUENCE [LARGE SCALE GENOMIC DNA]</scope>
</reference>
<keyword evidence="1" id="KW-0472">Membrane</keyword>
<feature type="transmembrane region" description="Helical" evidence="1">
    <location>
        <begin position="247"/>
        <end position="267"/>
    </location>
</feature>
<evidence type="ECO:0008006" key="4">
    <source>
        <dbReference type="Google" id="ProtNLM"/>
    </source>
</evidence>
<feature type="transmembrane region" description="Helical" evidence="1">
    <location>
        <begin position="148"/>
        <end position="165"/>
    </location>
</feature>
<feature type="transmembrane region" description="Helical" evidence="1">
    <location>
        <begin position="170"/>
        <end position="189"/>
    </location>
</feature>
<feature type="transmembrane region" description="Helical" evidence="1">
    <location>
        <begin position="43"/>
        <end position="61"/>
    </location>
</feature>
<accession>A0A7V8JKT2</accession>
<keyword evidence="1" id="KW-1133">Transmembrane helix</keyword>
<name>A0A7V8JKT2_STEMA</name>
<organism evidence="2 3">
    <name type="scientific">Stenotrophomonas maltophilia</name>
    <name type="common">Pseudomonas maltophilia</name>
    <name type="synonym">Xanthomonas maltophilia</name>
    <dbReference type="NCBI Taxonomy" id="40324"/>
    <lineage>
        <taxon>Bacteria</taxon>
        <taxon>Pseudomonadati</taxon>
        <taxon>Pseudomonadota</taxon>
        <taxon>Gammaproteobacteria</taxon>
        <taxon>Lysobacterales</taxon>
        <taxon>Lysobacteraceae</taxon>
        <taxon>Stenotrophomonas</taxon>
        <taxon>Stenotrophomonas maltophilia group</taxon>
    </lineage>
</organism>